<sequence>MDYTPTVVVHGFKGSNLVSPGGRCRFLTVPMLFGLCVRDIRLPLHWEGGGGGGNMVQGRDDLIPAGPMTILGKVYSPLISKLESDNNEKVAVVHSEGDVREGPPRRAYFFCYDWRRDPSENAELLKGVLSAVKASSPGGGAAAVIGHSMGAQIAWSVVNGEPELASSLLLAGGPFGGNWSFMRDMVRGGGTMLYRQPPAVLFTYPAPFCFMPLEKDTSESLAKGSEGNWDPKRAESWAEHGILLSPSDPDFEEKKGHLQNCLDRALAFRATLRELKHDKSVYPPVAVVSGVDTKTSPLFGISKDENGMLGPNFDHYEFIQGDGRFLFSETKPPVDLDIQVHITGKKHNALLADTNLIFKAMEDLKKMREGVDVGEISVGMEKEGKGLAINIDVDIGAI</sequence>
<name>A0A9W7L4B3_9STRA</name>
<dbReference type="Gene3D" id="3.40.50.1820">
    <property type="entry name" value="alpha/beta hydrolase"/>
    <property type="match status" value="1"/>
</dbReference>
<dbReference type="Proteomes" id="UP001165065">
    <property type="component" value="Unassembled WGS sequence"/>
</dbReference>
<dbReference type="InterPro" id="IPR029058">
    <property type="entry name" value="AB_hydrolase_fold"/>
</dbReference>
<evidence type="ECO:0000313" key="2">
    <source>
        <dbReference type="Proteomes" id="UP001165065"/>
    </source>
</evidence>
<accession>A0A9W7L4B3</accession>
<organism evidence="1 2">
    <name type="scientific">Triparma columacea</name>
    <dbReference type="NCBI Taxonomy" id="722753"/>
    <lineage>
        <taxon>Eukaryota</taxon>
        <taxon>Sar</taxon>
        <taxon>Stramenopiles</taxon>
        <taxon>Ochrophyta</taxon>
        <taxon>Bolidophyceae</taxon>
        <taxon>Parmales</taxon>
        <taxon>Triparmaceae</taxon>
        <taxon>Triparma</taxon>
    </lineage>
</organism>
<evidence type="ECO:0000313" key="1">
    <source>
        <dbReference type="EMBL" id="GMI28327.1"/>
    </source>
</evidence>
<protein>
    <submittedName>
        <fullName evidence="1">Uncharacterized protein</fullName>
    </submittedName>
</protein>
<gene>
    <name evidence="1" type="ORF">TrCOL_g13067</name>
</gene>
<dbReference type="AlphaFoldDB" id="A0A9W7L4B3"/>
<dbReference type="OrthoDB" id="10250441at2759"/>
<dbReference type="SUPFAM" id="SSF53474">
    <property type="entry name" value="alpha/beta-Hydrolases"/>
    <property type="match status" value="1"/>
</dbReference>
<keyword evidence="2" id="KW-1185">Reference proteome</keyword>
<proteinExistence type="predicted"/>
<comment type="caution">
    <text evidence="1">The sequence shown here is derived from an EMBL/GenBank/DDBJ whole genome shotgun (WGS) entry which is preliminary data.</text>
</comment>
<dbReference type="EMBL" id="BRYA01000661">
    <property type="protein sequence ID" value="GMI28327.1"/>
    <property type="molecule type" value="Genomic_DNA"/>
</dbReference>
<reference evidence="2" key="1">
    <citation type="journal article" date="2023" name="Commun. Biol.">
        <title>Genome analysis of Parmales, the sister group of diatoms, reveals the evolutionary specialization of diatoms from phago-mixotrophs to photoautotrophs.</title>
        <authorList>
            <person name="Ban H."/>
            <person name="Sato S."/>
            <person name="Yoshikawa S."/>
            <person name="Yamada K."/>
            <person name="Nakamura Y."/>
            <person name="Ichinomiya M."/>
            <person name="Sato N."/>
            <person name="Blanc-Mathieu R."/>
            <person name="Endo H."/>
            <person name="Kuwata A."/>
            <person name="Ogata H."/>
        </authorList>
    </citation>
    <scope>NUCLEOTIDE SEQUENCE [LARGE SCALE GENOMIC DNA]</scope>
</reference>